<gene>
    <name evidence="3" type="primary">LOC103723179</name>
</gene>
<dbReference type="OrthoDB" id="1925139at2759"/>
<evidence type="ECO:0000313" key="3">
    <source>
        <dbReference type="RefSeq" id="XP_008812238.2"/>
    </source>
</evidence>
<dbReference type="AlphaFoldDB" id="A0A8B7D3H9"/>
<reference evidence="2" key="1">
    <citation type="journal article" date="2019" name="Nat. Commun.">
        <title>Genome-wide association mapping of date palm fruit traits.</title>
        <authorList>
            <person name="Hazzouri K.M."/>
            <person name="Gros-Balthazard M."/>
            <person name="Flowers J.M."/>
            <person name="Copetti D."/>
            <person name="Lemansour A."/>
            <person name="Lebrun M."/>
            <person name="Masmoudi K."/>
            <person name="Ferrand S."/>
            <person name="Dhar M.I."/>
            <person name="Fresquez Z.A."/>
            <person name="Rosas U."/>
            <person name="Zhang J."/>
            <person name="Talag J."/>
            <person name="Lee S."/>
            <person name="Kudrna D."/>
            <person name="Powell R.F."/>
            <person name="Leitch I.J."/>
            <person name="Krueger R.R."/>
            <person name="Wing R.A."/>
            <person name="Amiri K.M.A."/>
            <person name="Purugganan M.D."/>
        </authorList>
    </citation>
    <scope>NUCLEOTIDE SEQUENCE [LARGE SCALE GENOMIC DNA]</scope>
    <source>
        <strain evidence="2">cv. Khalas</strain>
    </source>
</reference>
<dbReference type="KEGG" id="pda:103723179"/>
<evidence type="ECO:0000313" key="2">
    <source>
        <dbReference type="Proteomes" id="UP000228380"/>
    </source>
</evidence>
<reference evidence="3" key="2">
    <citation type="submission" date="2025-08" db="UniProtKB">
        <authorList>
            <consortium name="RefSeq"/>
        </authorList>
    </citation>
    <scope>IDENTIFICATION</scope>
    <source>
        <tissue evidence="3">Young leaves</tissue>
    </source>
</reference>
<feature type="compositionally biased region" description="Polar residues" evidence="1">
    <location>
        <begin position="43"/>
        <end position="55"/>
    </location>
</feature>
<accession>A0A8B7D3H9</accession>
<dbReference type="GeneID" id="103723179"/>
<dbReference type="PANTHER" id="PTHR34555:SF1">
    <property type="entry name" value="INTEGRAL MEMBRANE HEMOLYSIN-III-LIKE PROTEIN"/>
    <property type="match status" value="1"/>
</dbReference>
<name>A0A8B7D3H9_PHODC</name>
<feature type="compositionally biased region" description="Low complexity" evidence="1">
    <location>
        <begin position="148"/>
        <end position="166"/>
    </location>
</feature>
<proteinExistence type="predicted"/>
<evidence type="ECO:0000256" key="1">
    <source>
        <dbReference type="SAM" id="MobiDB-lite"/>
    </source>
</evidence>
<feature type="compositionally biased region" description="Polar residues" evidence="1">
    <location>
        <begin position="130"/>
        <end position="147"/>
    </location>
</feature>
<feature type="region of interest" description="Disordered" evidence="1">
    <location>
        <begin position="113"/>
        <end position="167"/>
    </location>
</feature>
<organism evidence="2 3">
    <name type="scientific">Phoenix dactylifera</name>
    <name type="common">Date palm</name>
    <dbReference type="NCBI Taxonomy" id="42345"/>
    <lineage>
        <taxon>Eukaryota</taxon>
        <taxon>Viridiplantae</taxon>
        <taxon>Streptophyta</taxon>
        <taxon>Embryophyta</taxon>
        <taxon>Tracheophyta</taxon>
        <taxon>Spermatophyta</taxon>
        <taxon>Magnoliopsida</taxon>
        <taxon>Liliopsida</taxon>
        <taxon>Arecaceae</taxon>
        <taxon>Coryphoideae</taxon>
        <taxon>Phoeniceae</taxon>
        <taxon>Phoenix</taxon>
    </lineage>
</organism>
<sequence length="300" mass="32928">MIQQMVDNFSKYGMVSSGSAMAAGDKQHSVSVKKVALRELPNESRNIITKPTGTSPLPKDKRLTPDSVKVVGTKRPQPDDPSSPSSHQTPGNIGPNGHLVYVRRKLETEQGKMSTFINMDSADSPESRKSSNNGTKEQNVQQCQTQEPKAASLPVPVPVASPSMSSGKRLLPHCPGKLITGLAALEPHESMVTSTTPVLADSQTPGNQDWKERFIQLQMFLKSCDQSSQEEYILMLRSLSAVGRSRHAVELEKRAIHLLLEEGKELHRMKVLNVLGKALPKDHTSISTHTPSPLKEQFQK</sequence>
<dbReference type="PANTHER" id="PTHR34555">
    <property type="entry name" value="INTEGRAL MEMBRANE HEMOLYSIN-III-LIKE PROTEIN"/>
    <property type="match status" value="1"/>
</dbReference>
<dbReference type="Proteomes" id="UP000228380">
    <property type="component" value="Chromosome 18"/>
</dbReference>
<dbReference type="RefSeq" id="XP_008812238.2">
    <property type="nucleotide sequence ID" value="XM_008814016.4"/>
</dbReference>
<feature type="region of interest" description="Disordered" evidence="1">
    <location>
        <begin position="43"/>
        <end position="97"/>
    </location>
</feature>
<keyword evidence="2" id="KW-1185">Reference proteome</keyword>
<protein>
    <submittedName>
        <fullName evidence="3">Uncharacterized protein LOC103723179 isoform X1</fullName>
    </submittedName>
</protein>